<dbReference type="Proteomes" id="UP000001396">
    <property type="component" value="Unassembled WGS sequence"/>
</dbReference>
<protein>
    <submittedName>
        <fullName evidence="1">Uncharacterized protein</fullName>
    </submittedName>
</protein>
<accession>D3B8Y4</accession>
<dbReference type="InParanoid" id="D3B8Y4"/>
<dbReference type="GeneID" id="31360414"/>
<dbReference type="AlphaFoldDB" id="D3B8Y4"/>
<evidence type="ECO:0000313" key="2">
    <source>
        <dbReference type="Proteomes" id="UP000001396"/>
    </source>
</evidence>
<evidence type="ECO:0000313" key="1">
    <source>
        <dbReference type="EMBL" id="EFA82023.1"/>
    </source>
</evidence>
<name>D3B8Y4_HETP5</name>
<keyword evidence="2" id="KW-1185">Reference proteome</keyword>
<dbReference type="RefSeq" id="XP_020434140.1">
    <property type="nucleotide sequence ID" value="XM_020575824.1"/>
</dbReference>
<gene>
    <name evidence="1" type="ORF">PPL_04928</name>
</gene>
<sequence>MYKHCVSLQKWFIAGGSGKHHWVVTTDPDPYSVGWRCSHCIYTSTDSCLARRCSASMGNIQITVNYTFYRADRSNDESSNQQKGLCSFSIEPKYSSTIVSYNLSI</sequence>
<reference evidence="1 2" key="1">
    <citation type="journal article" date="2011" name="Genome Res.">
        <title>Phylogeny-wide analysis of social amoeba genomes highlights ancient origins for complex intercellular communication.</title>
        <authorList>
            <person name="Heidel A.J."/>
            <person name="Lawal H.M."/>
            <person name="Felder M."/>
            <person name="Schilde C."/>
            <person name="Helps N.R."/>
            <person name="Tunggal B."/>
            <person name="Rivero F."/>
            <person name="John U."/>
            <person name="Schleicher M."/>
            <person name="Eichinger L."/>
            <person name="Platzer M."/>
            <person name="Noegel A.A."/>
            <person name="Schaap P."/>
            <person name="Gloeckner G."/>
        </authorList>
    </citation>
    <scope>NUCLEOTIDE SEQUENCE [LARGE SCALE GENOMIC DNA]</scope>
    <source>
        <strain evidence="2">ATCC 26659 / Pp 5 / PN500</strain>
    </source>
</reference>
<dbReference type="EMBL" id="ADBJ01000021">
    <property type="protein sequence ID" value="EFA82023.1"/>
    <property type="molecule type" value="Genomic_DNA"/>
</dbReference>
<organism evidence="1 2">
    <name type="scientific">Heterostelium pallidum (strain ATCC 26659 / Pp 5 / PN500)</name>
    <name type="common">Cellular slime mold</name>
    <name type="synonym">Polysphondylium pallidum</name>
    <dbReference type="NCBI Taxonomy" id="670386"/>
    <lineage>
        <taxon>Eukaryota</taxon>
        <taxon>Amoebozoa</taxon>
        <taxon>Evosea</taxon>
        <taxon>Eumycetozoa</taxon>
        <taxon>Dictyostelia</taxon>
        <taxon>Acytosteliales</taxon>
        <taxon>Acytosteliaceae</taxon>
        <taxon>Heterostelium</taxon>
    </lineage>
</organism>
<proteinExistence type="predicted"/>
<comment type="caution">
    <text evidence="1">The sequence shown here is derived from an EMBL/GenBank/DDBJ whole genome shotgun (WGS) entry which is preliminary data.</text>
</comment>